<feature type="compositionally biased region" description="Low complexity" evidence="1">
    <location>
        <begin position="130"/>
        <end position="139"/>
    </location>
</feature>
<feature type="region of interest" description="Disordered" evidence="1">
    <location>
        <begin position="120"/>
        <end position="139"/>
    </location>
</feature>
<evidence type="ECO:0008006" key="4">
    <source>
        <dbReference type="Google" id="ProtNLM"/>
    </source>
</evidence>
<feature type="region of interest" description="Disordered" evidence="1">
    <location>
        <begin position="1"/>
        <end position="111"/>
    </location>
</feature>
<evidence type="ECO:0000256" key="1">
    <source>
        <dbReference type="SAM" id="MobiDB-lite"/>
    </source>
</evidence>
<keyword evidence="3" id="KW-1185">Reference proteome</keyword>
<gene>
    <name evidence="2" type="ORF">GCM10025865_19810</name>
</gene>
<evidence type="ECO:0000313" key="3">
    <source>
        <dbReference type="Proteomes" id="UP001321475"/>
    </source>
</evidence>
<dbReference type="SUPFAM" id="SSF46785">
    <property type="entry name" value="Winged helix' DNA-binding domain"/>
    <property type="match status" value="1"/>
</dbReference>
<evidence type="ECO:0000313" key="2">
    <source>
        <dbReference type="EMBL" id="BDZ42682.1"/>
    </source>
</evidence>
<dbReference type="Proteomes" id="UP001321475">
    <property type="component" value="Chromosome"/>
</dbReference>
<sequence length="139" mass="14121">MKQDYGRGAGRDMYAQIDFDQRGSGDAWGDAWGDAGPAGPGGPRRGGRRGPEGRARRGGFPGGPGGPGDSGPRGHGPRGGHGGPGGRGRGGRRGSRGDVRGAVLTLLAEQPMHGYQLIQEIAERSGGSGSRAPAPSTRR</sequence>
<organism evidence="2 3">
    <name type="scientific">Paraoerskovia sediminicola</name>
    <dbReference type="NCBI Taxonomy" id="1138587"/>
    <lineage>
        <taxon>Bacteria</taxon>
        <taxon>Bacillati</taxon>
        <taxon>Actinomycetota</taxon>
        <taxon>Actinomycetes</taxon>
        <taxon>Micrococcales</taxon>
        <taxon>Cellulomonadaceae</taxon>
        <taxon>Paraoerskovia</taxon>
    </lineage>
</organism>
<feature type="compositionally biased region" description="Low complexity" evidence="1">
    <location>
        <begin position="22"/>
        <end position="35"/>
    </location>
</feature>
<accession>A0ABM8G3K8</accession>
<protein>
    <recommendedName>
        <fullName evidence="4">PadR family transcriptional regulator</fullName>
    </recommendedName>
</protein>
<reference evidence="3" key="1">
    <citation type="journal article" date="2019" name="Int. J. Syst. Evol. Microbiol.">
        <title>The Global Catalogue of Microorganisms (GCM) 10K type strain sequencing project: providing services to taxonomists for standard genome sequencing and annotation.</title>
        <authorList>
            <consortium name="The Broad Institute Genomics Platform"/>
            <consortium name="The Broad Institute Genome Sequencing Center for Infectious Disease"/>
            <person name="Wu L."/>
            <person name="Ma J."/>
        </authorList>
    </citation>
    <scope>NUCLEOTIDE SEQUENCE [LARGE SCALE GENOMIC DNA]</scope>
    <source>
        <strain evidence="3">NBRC 108565</strain>
    </source>
</reference>
<dbReference type="InterPro" id="IPR036388">
    <property type="entry name" value="WH-like_DNA-bd_sf"/>
</dbReference>
<name>A0ABM8G3K8_9CELL</name>
<proteinExistence type="predicted"/>
<feature type="compositionally biased region" description="Gly residues" evidence="1">
    <location>
        <begin position="59"/>
        <end position="88"/>
    </location>
</feature>
<dbReference type="EMBL" id="AP027729">
    <property type="protein sequence ID" value="BDZ42682.1"/>
    <property type="molecule type" value="Genomic_DNA"/>
</dbReference>
<dbReference type="Gene3D" id="1.10.10.10">
    <property type="entry name" value="Winged helix-like DNA-binding domain superfamily/Winged helix DNA-binding domain"/>
    <property type="match status" value="1"/>
</dbReference>
<dbReference type="InterPro" id="IPR036390">
    <property type="entry name" value="WH_DNA-bd_sf"/>
</dbReference>